<dbReference type="GeneID" id="92208440"/>
<proteinExistence type="predicted"/>
<evidence type="ECO:0008006" key="3">
    <source>
        <dbReference type="Google" id="ProtNLM"/>
    </source>
</evidence>
<sequence>MKDETETTTTTAAAATDATDEVKARDQVYLNRLENDIKRVEEHLRQADAAVATFDQDLHESSSIEKRIIALYETYKTIPYKSEKNDTIATAASASILEDMIDAKRKQLSEIEEAKESCYDFAAMVQELTRIRDSKLREKKTLQKWVVAEEEVSSTGKLFAESKEMAHQLQMYLKKVLIQYMAVADSVSGTVSDQSGLQQSLSELATIFNQLVKTNAAPVKVPREYESIFEILEASNLVIRENEYIKLADLD</sequence>
<reference evidence="1 2" key="1">
    <citation type="submission" date="2024-03" db="EMBL/GenBank/DDBJ databases">
        <authorList>
            <person name="Brejova B."/>
        </authorList>
    </citation>
    <scope>NUCLEOTIDE SEQUENCE [LARGE SCALE GENOMIC DNA]</scope>
    <source>
        <strain evidence="1 2">CBS 14171</strain>
    </source>
</reference>
<gene>
    <name evidence="1" type="ORF">LODBEIA_P32440</name>
</gene>
<keyword evidence="2" id="KW-1185">Reference proteome</keyword>
<protein>
    <recommendedName>
        <fullName evidence="3">Centromere protein H C-terminal domain-containing protein</fullName>
    </recommendedName>
</protein>
<evidence type="ECO:0000313" key="2">
    <source>
        <dbReference type="Proteomes" id="UP001497383"/>
    </source>
</evidence>
<accession>A0ABP0ZP70</accession>
<dbReference type="EMBL" id="OZ022408">
    <property type="protein sequence ID" value="CAK9439020.1"/>
    <property type="molecule type" value="Genomic_DNA"/>
</dbReference>
<dbReference type="RefSeq" id="XP_066830182.1">
    <property type="nucleotide sequence ID" value="XM_066973333.1"/>
</dbReference>
<organism evidence="1 2">
    <name type="scientific">Lodderomyces beijingensis</name>
    <dbReference type="NCBI Taxonomy" id="1775926"/>
    <lineage>
        <taxon>Eukaryota</taxon>
        <taxon>Fungi</taxon>
        <taxon>Dikarya</taxon>
        <taxon>Ascomycota</taxon>
        <taxon>Saccharomycotina</taxon>
        <taxon>Pichiomycetes</taxon>
        <taxon>Debaryomycetaceae</taxon>
        <taxon>Candida/Lodderomyces clade</taxon>
        <taxon>Lodderomyces</taxon>
    </lineage>
</organism>
<evidence type="ECO:0000313" key="1">
    <source>
        <dbReference type="EMBL" id="CAK9439020.1"/>
    </source>
</evidence>
<name>A0ABP0ZP70_9ASCO</name>
<dbReference type="Proteomes" id="UP001497383">
    <property type="component" value="Chromosome 4"/>
</dbReference>